<evidence type="ECO:0000313" key="9">
    <source>
        <dbReference type="EMBL" id="PPV08231.1"/>
    </source>
</evidence>
<comment type="subcellular location">
    <subcellularLocation>
        <location evidence="7">Cell inner membrane</location>
        <topology evidence="7">Single-pass type II membrane protein</topology>
    </subcellularLocation>
    <text evidence="7">Localizes to the division septum.</text>
</comment>
<reference evidence="10 11" key="1">
    <citation type="submission" date="2016-06" db="EMBL/GenBank/DDBJ databases">
        <authorList>
            <person name="Kjaerup R.B."/>
            <person name="Dalgaard T.S."/>
            <person name="Juul-Madsen H.R."/>
        </authorList>
    </citation>
    <scope>NUCLEOTIDE SEQUENCE [LARGE SCALE GENOMIC DNA]</scope>
    <source>
        <strain evidence="10">LMG947</strain>
    </source>
</reference>
<dbReference type="STRING" id="56449.XBLMG947_0764"/>
<evidence type="ECO:0000313" key="12">
    <source>
        <dbReference type="Proteomes" id="UP000239710"/>
    </source>
</evidence>
<dbReference type="GO" id="GO:0005886">
    <property type="term" value="C:plasma membrane"/>
    <property type="evidence" value="ECO:0007669"/>
    <property type="project" value="UniProtKB-SubCell"/>
</dbReference>
<reference evidence="9 12" key="2">
    <citation type="submission" date="2016-08" db="EMBL/GenBank/DDBJ databases">
        <title>Evolution of the type three secretion system and type three effector repertoires in Xanthomonas.</title>
        <authorList>
            <person name="Merda D."/>
            <person name="Briand M."/>
            <person name="Bosis E."/>
            <person name="Rousseau C."/>
            <person name="Portier P."/>
            <person name="Jacques M.-A."/>
            <person name="Fischer-Le Saux M."/>
        </authorList>
    </citation>
    <scope>NUCLEOTIDE SEQUENCE [LARGE SCALE GENOMIC DNA]</scope>
    <source>
        <strain evidence="9 12">CFBP1976</strain>
    </source>
</reference>
<accession>A0A1C3NHV4</accession>
<organism evidence="10 11">
    <name type="scientific">Xanthomonas bromi</name>
    <dbReference type="NCBI Taxonomy" id="56449"/>
    <lineage>
        <taxon>Bacteria</taxon>
        <taxon>Pseudomonadati</taxon>
        <taxon>Pseudomonadota</taxon>
        <taxon>Gammaproteobacteria</taxon>
        <taxon>Lysobacterales</taxon>
        <taxon>Lysobacteraceae</taxon>
        <taxon>Xanthomonas</taxon>
    </lineage>
</organism>
<keyword evidence="4 7" id="KW-1133">Transmembrane helix</keyword>
<feature type="compositionally biased region" description="Low complexity" evidence="8">
    <location>
        <begin position="100"/>
        <end position="121"/>
    </location>
</feature>
<feature type="topological domain" description="Periplasmic" evidence="7">
    <location>
        <begin position="25"/>
        <end position="121"/>
    </location>
</feature>
<keyword evidence="7" id="KW-0997">Cell inner membrane</keyword>
<evidence type="ECO:0000256" key="4">
    <source>
        <dbReference type="ARBA" id="ARBA00022989"/>
    </source>
</evidence>
<dbReference type="GO" id="GO:0030428">
    <property type="term" value="C:cell septum"/>
    <property type="evidence" value="ECO:0007669"/>
    <property type="project" value="TreeGrafter"/>
</dbReference>
<dbReference type="GO" id="GO:0032153">
    <property type="term" value="C:cell division site"/>
    <property type="evidence" value="ECO:0007669"/>
    <property type="project" value="UniProtKB-UniRule"/>
</dbReference>
<evidence type="ECO:0000256" key="3">
    <source>
        <dbReference type="ARBA" id="ARBA00022692"/>
    </source>
</evidence>
<dbReference type="InterPro" id="IPR023081">
    <property type="entry name" value="Cell_div_FtsB"/>
</dbReference>
<evidence type="ECO:0000256" key="1">
    <source>
        <dbReference type="ARBA" id="ARBA00022475"/>
    </source>
</evidence>
<dbReference type="AlphaFoldDB" id="A0A1C3NHV4"/>
<dbReference type="HAMAP" id="MF_00599">
    <property type="entry name" value="FtsB"/>
    <property type="match status" value="1"/>
</dbReference>
<dbReference type="GO" id="GO:0043093">
    <property type="term" value="P:FtsZ-dependent cytokinesis"/>
    <property type="evidence" value="ECO:0007669"/>
    <property type="project" value="UniProtKB-UniRule"/>
</dbReference>
<dbReference type="Proteomes" id="UP000092503">
    <property type="component" value="Unassembled WGS sequence"/>
</dbReference>
<gene>
    <name evidence="7" type="primary">ftsB</name>
    <name evidence="10" type="ORF">XBLMG947_0764</name>
    <name evidence="9" type="ORF">XbrCFBP1976_03145</name>
</gene>
<comment type="subunit">
    <text evidence="7">Part of a complex composed of FtsB, FtsL and FtsQ.</text>
</comment>
<feature type="region of interest" description="Disordered" evidence="8">
    <location>
        <begin position="92"/>
        <end position="121"/>
    </location>
</feature>
<dbReference type="PANTHER" id="PTHR37485:SF1">
    <property type="entry name" value="CELL DIVISION PROTEIN FTSB"/>
    <property type="match status" value="1"/>
</dbReference>
<evidence type="ECO:0000256" key="5">
    <source>
        <dbReference type="ARBA" id="ARBA00023136"/>
    </source>
</evidence>
<dbReference type="Proteomes" id="UP000239710">
    <property type="component" value="Unassembled WGS sequence"/>
</dbReference>
<keyword evidence="6 7" id="KW-0131">Cell cycle</keyword>
<dbReference type="RefSeq" id="WP_065466468.1">
    <property type="nucleotide sequence ID" value="NZ_FLTX01000009.1"/>
</dbReference>
<proteinExistence type="inferred from homology"/>
<dbReference type="EMBL" id="FLTX01000009">
    <property type="protein sequence ID" value="SBV49989.1"/>
    <property type="molecule type" value="Genomic_DNA"/>
</dbReference>
<protein>
    <recommendedName>
        <fullName evidence="7">Cell division protein FtsB</fullName>
    </recommendedName>
</protein>
<feature type="coiled-coil region" evidence="7">
    <location>
        <begin position="39"/>
        <end position="66"/>
    </location>
</feature>
<evidence type="ECO:0000313" key="10">
    <source>
        <dbReference type="EMBL" id="SBV49989.1"/>
    </source>
</evidence>
<evidence type="ECO:0000313" key="11">
    <source>
        <dbReference type="Proteomes" id="UP000092503"/>
    </source>
</evidence>
<keyword evidence="7" id="KW-0175">Coiled coil</keyword>
<keyword evidence="1 7" id="KW-1003">Cell membrane</keyword>
<dbReference type="Pfam" id="PF04977">
    <property type="entry name" value="DivIC"/>
    <property type="match status" value="1"/>
</dbReference>
<dbReference type="OrthoDB" id="7061211at2"/>
<dbReference type="InterPro" id="IPR007060">
    <property type="entry name" value="FtsL/DivIC"/>
</dbReference>
<dbReference type="NCBIfam" id="NF002058">
    <property type="entry name" value="PRK00888.1"/>
    <property type="match status" value="1"/>
</dbReference>
<comment type="function">
    <text evidence="7">Essential cell division protein. May link together the upstream cell division proteins, which are predominantly cytoplasmic, with the downstream cell division proteins, which are predominantly periplasmic.</text>
</comment>
<keyword evidence="12" id="KW-1185">Reference proteome</keyword>
<feature type="topological domain" description="Cytoplasmic" evidence="7">
    <location>
        <begin position="1"/>
        <end position="6"/>
    </location>
</feature>
<comment type="similarity">
    <text evidence="7">Belongs to the FtsB family.</text>
</comment>
<evidence type="ECO:0000256" key="6">
    <source>
        <dbReference type="ARBA" id="ARBA00023306"/>
    </source>
</evidence>
<keyword evidence="5 7" id="KW-0472">Membrane</keyword>
<keyword evidence="3 7" id="KW-0812">Transmembrane</keyword>
<evidence type="ECO:0000256" key="7">
    <source>
        <dbReference type="HAMAP-Rule" id="MF_00599"/>
    </source>
</evidence>
<keyword evidence="2 7" id="KW-0132">Cell division</keyword>
<dbReference type="PANTHER" id="PTHR37485">
    <property type="entry name" value="CELL DIVISION PROTEIN FTSB"/>
    <property type="match status" value="1"/>
</dbReference>
<evidence type="ECO:0000256" key="8">
    <source>
        <dbReference type="SAM" id="MobiDB-lite"/>
    </source>
</evidence>
<dbReference type="EMBL" id="MDCE01000004">
    <property type="protein sequence ID" value="PPV08231.1"/>
    <property type="molecule type" value="Genomic_DNA"/>
</dbReference>
<name>A0A1C3NHV4_9XANT</name>
<sequence>MRNWRWLLLVLAVLLAWLQYRFWFGPGNSGEVMMLESQVAHQTQDNEGLRQRNQALAAEVKDLKDGEAAIEERARSELGMIKPGETFYRVVEDAPPLPAASPQAAPAPATSDPASAAEPHP</sequence>
<evidence type="ECO:0000256" key="2">
    <source>
        <dbReference type="ARBA" id="ARBA00022618"/>
    </source>
</evidence>